<dbReference type="Gene3D" id="1.20.1280.50">
    <property type="match status" value="1"/>
</dbReference>
<dbReference type="InterPro" id="IPR036047">
    <property type="entry name" value="F-box-like_dom_sf"/>
</dbReference>
<proteinExistence type="predicted"/>
<dbReference type="PANTHER" id="PTHR31350">
    <property type="entry name" value="SI:DKEY-261L7.2"/>
    <property type="match status" value="1"/>
</dbReference>
<dbReference type="PANTHER" id="PTHR31350:SF27">
    <property type="entry name" value="HEMIMETHYLATED DNA-BINDING DOMAIN-CONTAINING PROTEIN"/>
    <property type="match status" value="1"/>
</dbReference>
<dbReference type="PROSITE" id="PS50181">
    <property type="entry name" value="FBOX"/>
    <property type="match status" value="1"/>
</dbReference>
<organism evidence="2 3">
    <name type="scientific">Golovinomyces cichoracearum</name>
    <dbReference type="NCBI Taxonomy" id="62708"/>
    <lineage>
        <taxon>Eukaryota</taxon>
        <taxon>Fungi</taxon>
        <taxon>Dikarya</taxon>
        <taxon>Ascomycota</taxon>
        <taxon>Pezizomycotina</taxon>
        <taxon>Leotiomycetes</taxon>
        <taxon>Erysiphales</taxon>
        <taxon>Erysiphaceae</taxon>
        <taxon>Golovinomyces</taxon>
    </lineage>
</organism>
<dbReference type="Proteomes" id="UP000283383">
    <property type="component" value="Unassembled WGS sequence"/>
</dbReference>
<dbReference type="STRING" id="62708.A0A420H9H8"/>
<reference evidence="2 3" key="1">
    <citation type="journal article" date="2018" name="BMC Genomics">
        <title>Comparative genome analyses reveal sequence features reflecting distinct modes of host-adaptation between dicot and monocot powdery mildew.</title>
        <authorList>
            <person name="Wu Y."/>
            <person name="Ma X."/>
            <person name="Pan Z."/>
            <person name="Kale S.D."/>
            <person name="Song Y."/>
            <person name="King H."/>
            <person name="Zhang Q."/>
            <person name="Presley C."/>
            <person name="Deng X."/>
            <person name="Wei C.I."/>
            <person name="Xiao S."/>
        </authorList>
    </citation>
    <scope>NUCLEOTIDE SEQUENCE [LARGE SCALE GENOMIC DNA]</scope>
    <source>
        <strain evidence="2">UMSG3</strain>
    </source>
</reference>
<dbReference type="Pfam" id="PF08755">
    <property type="entry name" value="YccV-like"/>
    <property type="match status" value="1"/>
</dbReference>
<evidence type="ECO:0000313" key="2">
    <source>
        <dbReference type="EMBL" id="RKF54086.1"/>
    </source>
</evidence>
<comment type="caution">
    <text evidence="2">The sequence shown here is derived from an EMBL/GenBank/DDBJ whole genome shotgun (WGS) entry which is preliminary data.</text>
</comment>
<evidence type="ECO:0000259" key="1">
    <source>
        <dbReference type="PROSITE" id="PS50181"/>
    </source>
</evidence>
<dbReference type="SMART" id="SM00256">
    <property type="entry name" value="FBOX"/>
    <property type="match status" value="1"/>
</dbReference>
<gene>
    <name evidence="2" type="ORF">GcM3_212039</name>
</gene>
<dbReference type="SUPFAM" id="SSF81383">
    <property type="entry name" value="F-box domain"/>
    <property type="match status" value="1"/>
</dbReference>
<evidence type="ECO:0000313" key="3">
    <source>
        <dbReference type="Proteomes" id="UP000283383"/>
    </source>
</evidence>
<dbReference type="NCBIfam" id="TIGR02097">
    <property type="entry name" value="yccV"/>
    <property type="match status" value="1"/>
</dbReference>
<dbReference type="SMART" id="SM00992">
    <property type="entry name" value="YccV-like"/>
    <property type="match status" value="1"/>
</dbReference>
<dbReference type="InterPro" id="IPR011722">
    <property type="entry name" value="Hemimethylated_DNA-bd_dom"/>
</dbReference>
<dbReference type="EMBL" id="MCBQ01021279">
    <property type="protein sequence ID" value="RKF54086.1"/>
    <property type="molecule type" value="Genomic_DNA"/>
</dbReference>
<protein>
    <submittedName>
        <fullName evidence="2">F-box only protein 21</fullName>
    </submittedName>
</protein>
<name>A0A420H9H8_9PEZI</name>
<dbReference type="InterPro" id="IPR036623">
    <property type="entry name" value="Hemimethylated_DNA-bd_sf"/>
</dbReference>
<dbReference type="CDD" id="cd09917">
    <property type="entry name" value="F-box_SF"/>
    <property type="match status" value="1"/>
</dbReference>
<dbReference type="SUPFAM" id="SSF141255">
    <property type="entry name" value="YccV-like"/>
    <property type="match status" value="1"/>
</dbReference>
<feature type="domain" description="F-box" evidence="1">
    <location>
        <begin position="9"/>
        <end position="56"/>
    </location>
</feature>
<dbReference type="GO" id="GO:0003677">
    <property type="term" value="F:DNA binding"/>
    <property type="evidence" value="ECO:0007669"/>
    <property type="project" value="InterPro"/>
</dbReference>
<dbReference type="InterPro" id="IPR001810">
    <property type="entry name" value="F-box_dom"/>
</dbReference>
<dbReference type="Pfam" id="PF12937">
    <property type="entry name" value="F-box-like"/>
    <property type="match status" value="1"/>
</dbReference>
<sequence length="606" mass="70670">MLDYKFSSKTIFQYLPEEIIQKILLHCDPDDINLNLQRVCRRLQTLANEPSLWRHNCHLEFRYWDIKHCIQDKYLWPVGYVDWKSLYLYRRKVDLKTTQLLNSIICTQKSRISKYEAIAEFGYDAKDTLLRHIGVDENTEDVLARRYYANSVLDYLHRVNAIEIWQKTLDDKSVPVETALGCFDLFILHNKRGDVSEINETFDKMAECFRYQCPGVENLPTRAKAFATIDFMSRHNFTSLESNRVYQNIERNYIGLYLQNPKDPPSPLLSAVIYCALGRRIGLDARGCGTLNYIHIVVFSRPGETLDAEILKEGEPAGEPIYLDPQRAMIQVPLHTLRKTLSDRGLHPGYHAQFLSDVSIASVILRMSKTILATVRRFRAHENDFHTDTHSVIRNSSCHFMDMENAHYSALWADFLFTGDSRQLNSGTSQSNLIPTILERYERQYPMDSRLIENHILPLYDDPRSLLSCQIVHALRAVRISDESSKQIRLRLPPADKKVLYKVGQVFRHKRYYYQAVIFGWDLEGGVDFERAISNDAESLPSERHQTFYHALVEDTSTRYVAEENIDIIKPDYPKNLMKQAGKYFKRWDPHSRTFVSGIRDEYPED</sequence>
<keyword evidence="3" id="KW-1185">Reference proteome</keyword>
<accession>A0A420H9H8</accession>
<dbReference type="Gene3D" id="2.30.30.390">
    <property type="entry name" value="Hemimethylated DNA-binding domain"/>
    <property type="match status" value="1"/>
</dbReference>
<dbReference type="AlphaFoldDB" id="A0A420H9H8"/>